<reference evidence="3 4" key="1">
    <citation type="submission" date="2019-12" db="EMBL/GenBank/DDBJ databases">
        <authorList>
            <person name="Li C."/>
            <person name="Zhao J."/>
        </authorList>
    </citation>
    <scope>NUCLEOTIDE SEQUENCE [LARGE SCALE GENOMIC DNA]</scope>
    <source>
        <strain evidence="3 4">NEAU-DD11</strain>
    </source>
</reference>
<dbReference type="AlphaFoldDB" id="A0A7X3G311"/>
<feature type="region of interest" description="Disordered" evidence="1">
    <location>
        <begin position="93"/>
        <end position="119"/>
    </location>
</feature>
<dbReference type="EMBL" id="WSES01000007">
    <property type="protein sequence ID" value="MVW62786.1"/>
    <property type="molecule type" value="Genomic_DNA"/>
</dbReference>
<evidence type="ECO:0000256" key="1">
    <source>
        <dbReference type="SAM" id="MobiDB-lite"/>
    </source>
</evidence>
<sequence>MKKLLIAALVAGSFGSVALPAAADVVIRTAPPPPRDERIPAARHGYVWAPGHWEWRHGRYVWTNGKWLRERHGYAYRAPTWVERDGHWVMERGGWRRGDRDGDGVPNRFDDHPNNPRRD</sequence>
<organism evidence="3 4">
    <name type="scientific">Massilia cellulosiltytica</name>
    <dbReference type="NCBI Taxonomy" id="2683234"/>
    <lineage>
        <taxon>Bacteria</taxon>
        <taxon>Pseudomonadati</taxon>
        <taxon>Pseudomonadota</taxon>
        <taxon>Betaproteobacteria</taxon>
        <taxon>Burkholderiales</taxon>
        <taxon>Oxalobacteraceae</taxon>
        <taxon>Telluria group</taxon>
        <taxon>Massilia</taxon>
    </lineage>
</organism>
<keyword evidence="4" id="KW-1185">Reference proteome</keyword>
<keyword evidence="2" id="KW-0732">Signal</keyword>
<dbReference type="Pfam" id="PF12779">
    <property type="entry name" value="WXXGXW"/>
    <property type="match status" value="1"/>
</dbReference>
<gene>
    <name evidence="3" type="ORF">GPY61_22915</name>
</gene>
<evidence type="ECO:0000313" key="4">
    <source>
        <dbReference type="Proteomes" id="UP000443353"/>
    </source>
</evidence>
<dbReference type="RefSeq" id="WP_056137188.1">
    <property type="nucleotide sequence ID" value="NZ_CP168562.1"/>
</dbReference>
<evidence type="ECO:0000313" key="3">
    <source>
        <dbReference type="EMBL" id="MVW62786.1"/>
    </source>
</evidence>
<name>A0A7X3G311_9BURK</name>
<accession>A0A7X3G311</accession>
<evidence type="ECO:0000256" key="2">
    <source>
        <dbReference type="SAM" id="SignalP"/>
    </source>
</evidence>
<proteinExistence type="predicted"/>
<dbReference type="InterPro" id="IPR024447">
    <property type="entry name" value="YXWGXW_rpt"/>
</dbReference>
<feature type="signal peptide" evidence="2">
    <location>
        <begin position="1"/>
        <end position="23"/>
    </location>
</feature>
<protein>
    <submittedName>
        <fullName evidence="3">BcpO-related WXXGXW repeat protein</fullName>
    </submittedName>
</protein>
<dbReference type="Proteomes" id="UP000443353">
    <property type="component" value="Unassembled WGS sequence"/>
</dbReference>
<feature type="chain" id="PRO_5031280118" evidence="2">
    <location>
        <begin position="24"/>
        <end position="119"/>
    </location>
</feature>
<comment type="caution">
    <text evidence="3">The sequence shown here is derived from an EMBL/GenBank/DDBJ whole genome shotgun (WGS) entry which is preliminary data.</text>
</comment>